<evidence type="ECO:0000256" key="1">
    <source>
        <dbReference type="SAM" id="MobiDB-lite"/>
    </source>
</evidence>
<protein>
    <submittedName>
        <fullName evidence="2">Uncharacterized protein</fullName>
    </submittedName>
</protein>
<organism evidence="2 3">
    <name type="scientific">Phyllosticta capitalensis</name>
    <dbReference type="NCBI Taxonomy" id="121624"/>
    <lineage>
        <taxon>Eukaryota</taxon>
        <taxon>Fungi</taxon>
        <taxon>Dikarya</taxon>
        <taxon>Ascomycota</taxon>
        <taxon>Pezizomycotina</taxon>
        <taxon>Dothideomycetes</taxon>
        <taxon>Dothideomycetes incertae sedis</taxon>
        <taxon>Botryosphaeriales</taxon>
        <taxon>Phyllostictaceae</taxon>
        <taxon>Phyllosticta</taxon>
    </lineage>
</organism>
<sequence length="477" mass="53957">MSDDDVVRARPPMATNADSTGLARSNIARLPRELRDMVYGYIIELRAHEAFRGEYDGLDVVFRRPDDYLVEKSNKVFSFEKKYKSSSSTVSSLRSTCTMGVGVLSPFDLLHTARYLDTSIDVEHGSNLGETFSVKNKPISGPFSVIHDWTSRQKATLIRSGFGSQVQEQADKKQDTAPGANCGKQLWSSIVASGQSLSSEAPEPYDLLRIYPHRLWSTSDPPLVPAPMPQSFVNLFRRMSQAHRLEWLKIEFVVGSNVRGSIGSGHVHWDWRFGPLYQLPQLTRSDYGVYPYIDLISGLGRVPTVDVTFGRSMHVSMFQSWHDDDQSTRLYDSRLLVNLLRRRIEKSEQAASLRNFPPGPTDKTFDETFPRLPPSTAKEKAAPRFKPARPLDLRCNPVWTSRARNRRYRLYDDHNILLLSPLRENTYDCPDDSWLLLDTRTCGHGGAESSSDESEASFDAEESDDECVQSRACDMKS</sequence>
<proteinExistence type="predicted"/>
<feature type="region of interest" description="Disordered" evidence="1">
    <location>
        <begin position="350"/>
        <end position="386"/>
    </location>
</feature>
<accession>A0ABR1YBT6</accession>
<name>A0ABR1YBT6_9PEZI</name>
<gene>
    <name evidence="2" type="ORF">HDK90DRAFT_543636</name>
</gene>
<dbReference type="Proteomes" id="UP001492380">
    <property type="component" value="Unassembled WGS sequence"/>
</dbReference>
<evidence type="ECO:0000313" key="3">
    <source>
        <dbReference type="Proteomes" id="UP001492380"/>
    </source>
</evidence>
<feature type="region of interest" description="Disordered" evidence="1">
    <location>
        <begin position="443"/>
        <end position="477"/>
    </location>
</feature>
<keyword evidence="3" id="KW-1185">Reference proteome</keyword>
<evidence type="ECO:0000313" key="2">
    <source>
        <dbReference type="EMBL" id="KAK8224846.1"/>
    </source>
</evidence>
<feature type="compositionally biased region" description="Acidic residues" evidence="1">
    <location>
        <begin position="450"/>
        <end position="467"/>
    </location>
</feature>
<comment type="caution">
    <text evidence="2">The sequence shown here is derived from an EMBL/GenBank/DDBJ whole genome shotgun (WGS) entry which is preliminary data.</text>
</comment>
<reference evidence="2 3" key="1">
    <citation type="submission" date="2024-04" db="EMBL/GenBank/DDBJ databases">
        <title>Phyllosticta paracitricarpa is synonymous to the EU quarantine fungus P. citricarpa based on phylogenomic analyses.</title>
        <authorList>
            <consortium name="Lawrence Berkeley National Laboratory"/>
            <person name="Van Ingen-Buijs V.A."/>
            <person name="Van Westerhoven A.C."/>
            <person name="Haridas S."/>
            <person name="Skiadas P."/>
            <person name="Martin F."/>
            <person name="Groenewald J.Z."/>
            <person name="Crous P.W."/>
            <person name="Seidl M.F."/>
        </authorList>
    </citation>
    <scope>NUCLEOTIDE SEQUENCE [LARGE SCALE GENOMIC DNA]</scope>
    <source>
        <strain evidence="2 3">CBS 123374</strain>
    </source>
</reference>
<dbReference type="EMBL" id="JBBWRZ010000012">
    <property type="protein sequence ID" value="KAK8224846.1"/>
    <property type="molecule type" value="Genomic_DNA"/>
</dbReference>